<dbReference type="EMBL" id="QVRA01000014">
    <property type="protein sequence ID" value="RJG53634.1"/>
    <property type="molecule type" value="Genomic_DNA"/>
</dbReference>
<dbReference type="OrthoDB" id="7503866at2"/>
<keyword evidence="2" id="KW-1185">Reference proteome</keyword>
<proteinExistence type="predicted"/>
<reference evidence="1 2" key="1">
    <citation type="submission" date="2018-08" db="EMBL/GenBank/DDBJ databases">
        <title>Sphingobium sp. EO9.</title>
        <authorList>
            <person name="Park Y."/>
            <person name="Kim K.H."/>
            <person name="Jeon C.O."/>
        </authorList>
    </citation>
    <scope>NUCLEOTIDE SEQUENCE [LARGE SCALE GENOMIC DNA]</scope>
    <source>
        <strain evidence="1 2">EO9</strain>
    </source>
</reference>
<name>A0A418YQB4_9SPHN</name>
<dbReference type="AlphaFoldDB" id="A0A418YQB4"/>
<gene>
    <name evidence="1" type="ORF">D0Z70_15400</name>
</gene>
<dbReference type="Proteomes" id="UP000283469">
    <property type="component" value="Unassembled WGS sequence"/>
</dbReference>
<organism evidence="1 2">
    <name type="scientific">Sphingobium terrigena</name>
    <dbReference type="NCBI Taxonomy" id="2304063"/>
    <lineage>
        <taxon>Bacteria</taxon>
        <taxon>Pseudomonadati</taxon>
        <taxon>Pseudomonadota</taxon>
        <taxon>Alphaproteobacteria</taxon>
        <taxon>Sphingomonadales</taxon>
        <taxon>Sphingomonadaceae</taxon>
        <taxon>Sphingobium</taxon>
    </lineage>
</organism>
<sequence>MRTSRTYKLQLSEKGVDQFLACHCRLARMTREFISYGTTLHVAMSILDGCDPAEIVAELESPLCGALGGPSFRFVGTTSRLANIVDRIASRLIESGECGGGVATWRLYNVALIMFLASEDRELQSAYRKAALITS</sequence>
<comment type="caution">
    <text evidence="1">The sequence shown here is derived from an EMBL/GenBank/DDBJ whole genome shotgun (WGS) entry which is preliminary data.</text>
</comment>
<evidence type="ECO:0000313" key="2">
    <source>
        <dbReference type="Proteomes" id="UP000283469"/>
    </source>
</evidence>
<evidence type="ECO:0000313" key="1">
    <source>
        <dbReference type="EMBL" id="RJG53634.1"/>
    </source>
</evidence>
<accession>A0A418YQB4</accession>
<protein>
    <submittedName>
        <fullName evidence="1">Uncharacterized protein</fullName>
    </submittedName>
</protein>